<evidence type="ECO:0000313" key="6">
    <source>
        <dbReference type="Proteomes" id="UP001280121"/>
    </source>
</evidence>
<evidence type="ECO:0000256" key="4">
    <source>
        <dbReference type="RuleBase" id="RU361169"/>
    </source>
</evidence>
<keyword evidence="3 4" id="KW-0326">Glycosidase</keyword>
<dbReference type="Pfam" id="PF00295">
    <property type="entry name" value="Glyco_hydro_28"/>
    <property type="match status" value="1"/>
</dbReference>
<dbReference type="GO" id="GO:0004650">
    <property type="term" value="F:polygalacturonase activity"/>
    <property type="evidence" value="ECO:0007669"/>
    <property type="project" value="InterPro"/>
</dbReference>
<dbReference type="SUPFAM" id="SSF51126">
    <property type="entry name" value="Pectin lyase-like"/>
    <property type="match status" value="1"/>
</dbReference>
<sequence length="103" mass="11674">MSSLHGDGLHDVVITGENETIDGQGDIWWNMWKQRSSLQFTRPNLIEFLNSKNIIIANVIFRNSPFWNIHPVYCSHAVIRYVTILAPADSPNNDGIDPGLVRD</sequence>
<accession>A0AAD9XSB8</accession>
<keyword evidence="6" id="KW-1185">Reference proteome</keyword>
<proteinExistence type="inferred from homology"/>
<organism evidence="5 6">
    <name type="scientific">Dipteronia dyeriana</name>
    <dbReference type="NCBI Taxonomy" id="168575"/>
    <lineage>
        <taxon>Eukaryota</taxon>
        <taxon>Viridiplantae</taxon>
        <taxon>Streptophyta</taxon>
        <taxon>Embryophyta</taxon>
        <taxon>Tracheophyta</taxon>
        <taxon>Spermatophyta</taxon>
        <taxon>Magnoliopsida</taxon>
        <taxon>eudicotyledons</taxon>
        <taxon>Gunneridae</taxon>
        <taxon>Pentapetalae</taxon>
        <taxon>rosids</taxon>
        <taxon>malvids</taxon>
        <taxon>Sapindales</taxon>
        <taxon>Sapindaceae</taxon>
        <taxon>Hippocastanoideae</taxon>
        <taxon>Acereae</taxon>
        <taxon>Dipteronia</taxon>
    </lineage>
</organism>
<comment type="caution">
    <text evidence="5">The sequence shown here is derived from an EMBL/GenBank/DDBJ whole genome shotgun (WGS) entry which is preliminary data.</text>
</comment>
<dbReference type="InterPro" id="IPR051801">
    <property type="entry name" value="GH28_Enzymes"/>
</dbReference>
<dbReference type="InterPro" id="IPR011050">
    <property type="entry name" value="Pectin_lyase_fold/virulence"/>
</dbReference>
<dbReference type="Proteomes" id="UP001280121">
    <property type="component" value="Unassembled WGS sequence"/>
</dbReference>
<name>A0AAD9XSB8_9ROSI</name>
<evidence type="ECO:0000256" key="1">
    <source>
        <dbReference type="ARBA" id="ARBA00008834"/>
    </source>
</evidence>
<keyword evidence="2 4" id="KW-0378">Hydrolase</keyword>
<evidence type="ECO:0008006" key="7">
    <source>
        <dbReference type="Google" id="ProtNLM"/>
    </source>
</evidence>
<dbReference type="InterPro" id="IPR012334">
    <property type="entry name" value="Pectin_lyas_fold"/>
</dbReference>
<dbReference type="GO" id="GO:0005975">
    <property type="term" value="P:carbohydrate metabolic process"/>
    <property type="evidence" value="ECO:0007669"/>
    <property type="project" value="InterPro"/>
</dbReference>
<protein>
    <recommendedName>
        <fullName evidence="7">Polygalacturonase</fullName>
    </recommendedName>
</protein>
<dbReference type="Gene3D" id="2.160.20.10">
    <property type="entry name" value="Single-stranded right-handed beta-helix, Pectin lyase-like"/>
    <property type="match status" value="1"/>
</dbReference>
<comment type="similarity">
    <text evidence="1 4">Belongs to the glycosyl hydrolase 28 family.</text>
</comment>
<evidence type="ECO:0000256" key="2">
    <source>
        <dbReference type="ARBA" id="ARBA00022801"/>
    </source>
</evidence>
<evidence type="ECO:0000256" key="3">
    <source>
        <dbReference type="ARBA" id="ARBA00023295"/>
    </source>
</evidence>
<dbReference type="PANTHER" id="PTHR31339:SF3">
    <property type="entry name" value="PECTIN LYASE-LIKE SUPERFAMILY PROTEIN"/>
    <property type="match status" value="1"/>
</dbReference>
<reference evidence="5" key="1">
    <citation type="journal article" date="2023" name="Plant J.">
        <title>Genome sequences and population genomics provide insights into the demographic history, inbreeding, and mutation load of two 'living fossil' tree species of Dipteronia.</title>
        <authorList>
            <person name="Feng Y."/>
            <person name="Comes H.P."/>
            <person name="Chen J."/>
            <person name="Zhu S."/>
            <person name="Lu R."/>
            <person name="Zhang X."/>
            <person name="Li P."/>
            <person name="Qiu J."/>
            <person name="Olsen K.M."/>
            <person name="Qiu Y."/>
        </authorList>
    </citation>
    <scope>NUCLEOTIDE SEQUENCE</scope>
    <source>
        <strain evidence="5">KIB01</strain>
    </source>
</reference>
<dbReference type="EMBL" id="JANJYI010000001">
    <property type="protein sequence ID" value="KAK2664262.1"/>
    <property type="molecule type" value="Genomic_DNA"/>
</dbReference>
<dbReference type="PANTHER" id="PTHR31339">
    <property type="entry name" value="PECTIN LYASE-RELATED"/>
    <property type="match status" value="1"/>
</dbReference>
<gene>
    <name evidence="5" type="ORF">Ddye_002836</name>
</gene>
<dbReference type="InterPro" id="IPR000743">
    <property type="entry name" value="Glyco_hydro_28"/>
</dbReference>
<evidence type="ECO:0000313" key="5">
    <source>
        <dbReference type="EMBL" id="KAK2664262.1"/>
    </source>
</evidence>
<dbReference type="AlphaFoldDB" id="A0AAD9XSB8"/>